<evidence type="ECO:0000313" key="1">
    <source>
        <dbReference type="EMBL" id="GFQ72420.1"/>
    </source>
</evidence>
<name>A0A8X6I7W0_TRICU</name>
<accession>A0A8X6I7W0</accession>
<gene>
    <name evidence="1" type="ORF">TNCT_532351</name>
</gene>
<dbReference type="Proteomes" id="UP000887116">
    <property type="component" value="Unassembled WGS sequence"/>
</dbReference>
<dbReference type="AlphaFoldDB" id="A0A8X6I7W0"/>
<reference evidence="1" key="1">
    <citation type="submission" date="2020-07" db="EMBL/GenBank/DDBJ databases">
        <title>Multicomponent nature underlies the extraordinary mechanical properties of spider dragline silk.</title>
        <authorList>
            <person name="Kono N."/>
            <person name="Nakamura H."/>
            <person name="Mori M."/>
            <person name="Yoshida Y."/>
            <person name="Ohtoshi R."/>
            <person name="Malay A.D."/>
            <person name="Moran D.A.P."/>
            <person name="Tomita M."/>
            <person name="Numata K."/>
            <person name="Arakawa K."/>
        </authorList>
    </citation>
    <scope>NUCLEOTIDE SEQUENCE</scope>
</reference>
<evidence type="ECO:0000313" key="2">
    <source>
        <dbReference type="Proteomes" id="UP000887116"/>
    </source>
</evidence>
<sequence length="88" mass="10092">MLINSVYDFCNVANPVKWITPLTVYLLSVLLSQIRSFLLPKFQRLLAAFDSELNKLRAGRGNRVKKHRSELKYSLSEKTLFGQYSALA</sequence>
<organism evidence="1 2">
    <name type="scientific">Trichonephila clavata</name>
    <name type="common">Joro spider</name>
    <name type="synonym">Nephila clavata</name>
    <dbReference type="NCBI Taxonomy" id="2740835"/>
    <lineage>
        <taxon>Eukaryota</taxon>
        <taxon>Metazoa</taxon>
        <taxon>Ecdysozoa</taxon>
        <taxon>Arthropoda</taxon>
        <taxon>Chelicerata</taxon>
        <taxon>Arachnida</taxon>
        <taxon>Araneae</taxon>
        <taxon>Araneomorphae</taxon>
        <taxon>Entelegynae</taxon>
        <taxon>Araneoidea</taxon>
        <taxon>Nephilidae</taxon>
        <taxon>Trichonephila</taxon>
    </lineage>
</organism>
<comment type="caution">
    <text evidence="1">The sequence shown here is derived from an EMBL/GenBank/DDBJ whole genome shotgun (WGS) entry which is preliminary data.</text>
</comment>
<keyword evidence="2" id="KW-1185">Reference proteome</keyword>
<proteinExistence type="predicted"/>
<dbReference type="EMBL" id="BMAO01001320">
    <property type="protein sequence ID" value="GFQ72420.1"/>
    <property type="molecule type" value="Genomic_DNA"/>
</dbReference>
<protein>
    <submittedName>
        <fullName evidence="1">Uncharacterized protein</fullName>
    </submittedName>
</protein>